<dbReference type="SUPFAM" id="SSF46955">
    <property type="entry name" value="Putative DNA-binding domain"/>
    <property type="match status" value="1"/>
</dbReference>
<feature type="domain" description="HTH merR-type" evidence="2">
    <location>
        <begin position="1"/>
        <end position="70"/>
    </location>
</feature>
<dbReference type="SMART" id="SM00422">
    <property type="entry name" value="HTH_MERR"/>
    <property type="match status" value="1"/>
</dbReference>
<protein>
    <submittedName>
        <fullName evidence="3">Zinc-responsive transcriptional regulator</fullName>
    </submittedName>
</protein>
<dbReference type="PANTHER" id="PTHR30204">
    <property type="entry name" value="REDOX-CYCLING DRUG-SENSING TRANSCRIPTIONAL ACTIVATOR SOXR"/>
    <property type="match status" value="1"/>
</dbReference>
<dbReference type="InterPro" id="IPR047057">
    <property type="entry name" value="MerR_fam"/>
</dbReference>
<dbReference type="InterPro" id="IPR009061">
    <property type="entry name" value="DNA-bd_dom_put_sf"/>
</dbReference>
<dbReference type="InterPro" id="IPR000551">
    <property type="entry name" value="MerR-type_HTH_dom"/>
</dbReference>
<dbReference type="Proteomes" id="UP000254191">
    <property type="component" value="Unassembled WGS sequence"/>
</dbReference>
<dbReference type="GO" id="GO:0003677">
    <property type="term" value="F:DNA binding"/>
    <property type="evidence" value="ECO:0007669"/>
    <property type="project" value="UniProtKB-KW"/>
</dbReference>
<evidence type="ECO:0000313" key="3">
    <source>
        <dbReference type="EMBL" id="SUC38777.1"/>
    </source>
</evidence>
<dbReference type="PRINTS" id="PR00040">
    <property type="entry name" value="HTHMERR"/>
</dbReference>
<dbReference type="Pfam" id="PF13411">
    <property type="entry name" value="MerR_1"/>
    <property type="match status" value="1"/>
</dbReference>
<dbReference type="Gene3D" id="1.10.1660.10">
    <property type="match status" value="1"/>
</dbReference>
<dbReference type="AlphaFoldDB" id="A0A379GCR3"/>
<evidence type="ECO:0000313" key="4">
    <source>
        <dbReference type="Proteomes" id="UP000254191"/>
    </source>
</evidence>
<organism evidence="3 4">
    <name type="scientific">Proteus mirabilis</name>
    <dbReference type="NCBI Taxonomy" id="584"/>
    <lineage>
        <taxon>Bacteria</taxon>
        <taxon>Pseudomonadati</taxon>
        <taxon>Pseudomonadota</taxon>
        <taxon>Gammaproteobacteria</taxon>
        <taxon>Enterobacterales</taxon>
        <taxon>Morganellaceae</taxon>
        <taxon>Proteus</taxon>
    </lineage>
</organism>
<sequence>MYRIGQIAKLANVTTDTIRFYEKQGLMEHDRRTEGGYRLYTEQDLQRLRFIRYAKELGFTLDAITELLSIRVDPAHHTCVESKTYC</sequence>
<gene>
    <name evidence="3" type="primary">zntR</name>
    <name evidence="3" type="ORF">NCTC11938_03053</name>
</gene>
<dbReference type="NCBIfam" id="NF007069">
    <property type="entry name" value="PRK09514.1"/>
    <property type="match status" value="1"/>
</dbReference>
<dbReference type="GO" id="GO:0003700">
    <property type="term" value="F:DNA-binding transcription factor activity"/>
    <property type="evidence" value="ECO:0007669"/>
    <property type="project" value="InterPro"/>
</dbReference>
<keyword evidence="1" id="KW-0238">DNA-binding</keyword>
<dbReference type="PROSITE" id="PS50937">
    <property type="entry name" value="HTH_MERR_2"/>
    <property type="match status" value="1"/>
</dbReference>
<proteinExistence type="predicted"/>
<name>A0A379GCR3_PROMI</name>
<dbReference type="PANTHER" id="PTHR30204:SF92">
    <property type="entry name" value="HTH-TYPE TRANSCRIPTIONAL REGULATOR ZNTR"/>
    <property type="match status" value="1"/>
</dbReference>
<evidence type="ECO:0000259" key="2">
    <source>
        <dbReference type="PROSITE" id="PS50937"/>
    </source>
</evidence>
<evidence type="ECO:0000256" key="1">
    <source>
        <dbReference type="ARBA" id="ARBA00023125"/>
    </source>
</evidence>
<accession>A0A379GCR3</accession>
<reference evidence="3 4" key="1">
    <citation type="submission" date="2018-06" db="EMBL/GenBank/DDBJ databases">
        <authorList>
            <consortium name="Pathogen Informatics"/>
            <person name="Doyle S."/>
        </authorList>
    </citation>
    <scope>NUCLEOTIDE SEQUENCE [LARGE SCALE GENOMIC DNA]</scope>
    <source>
        <strain evidence="3 4">NCTC11938</strain>
    </source>
</reference>
<dbReference type="PROSITE" id="PS00552">
    <property type="entry name" value="HTH_MERR_1"/>
    <property type="match status" value="1"/>
</dbReference>
<dbReference type="EMBL" id="UGTS01000005">
    <property type="protein sequence ID" value="SUC38777.1"/>
    <property type="molecule type" value="Genomic_DNA"/>
</dbReference>